<name>A0AAV9N5D6_9EURO</name>
<dbReference type="GO" id="GO:0005634">
    <property type="term" value="C:nucleus"/>
    <property type="evidence" value="ECO:0007669"/>
    <property type="project" value="TreeGrafter"/>
</dbReference>
<evidence type="ECO:0000256" key="1">
    <source>
        <dbReference type="ARBA" id="ARBA00006328"/>
    </source>
</evidence>
<keyword evidence="5" id="KW-1185">Reference proteome</keyword>
<comment type="similarity">
    <text evidence="1">Belongs to the NmrA-type oxidoreductase family.</text>
</comment>
<evidence type="ECO:0000313" key="5">
    <source>
        <dbReference type="Proteomes" id="UP001358417"/>
    </source>
</evidence>
<evidence type="ECO:0000259" key="3">
    <source>
        <dbReference type="Pfam" id="PF05368"/>
    </source>
</evidence>
<dbReference type="PANTHER" id="PTHR42748">
    <property type="entry name" value="NITROGEN METABOLITE REPRESSION PROTEIN NMRA FAMILY MEMBER"/>
    <property type="match status" value="1"/>
</dbReference>
<evidence type="ECO:0000256" key="2">
    <source>
        <dbReference type="ARBA" id="ARBA00022857"/>
    </source>
</evidence>
<dbReference type="InterPro" id="IPR051164">
    <property type="entry name" value="NmrA-like_oxidored"/>
</dbReference>
<dbReference type="EMBL" id="JAVRRD010000018">
    <property type="protein sequence ID" value="KAK5049992.1"/>
    <property type="molecule type" value="Genomic_DNA"/>
</dbReference>
<keyword evidence="2" id="KW-0521">NADP</keyword>
<dbReference type="RefSeq" id="XP_064704802.1">
    <property type="nucleotide sequence ID" value="XM_064847690.1"/>
</dbReference>
<protein>
    <recommendedName>
        <fullName evidence="3">NmrA-like domain-containing protein</fullName>
    </recommendedName>
</protein>
<feature type="domain" description="NmrA-like" evidence="3">
    <location>
        <begin position="2"/>
        <end position="302"/>
    </location>
</feature>
<organism evidence="4 5">
    <name type="scientific">Exophiala bonariae</name>
    <dbReference type="NCBI Taxonomy" id="1690606"/>
    <lineage>
        <taxon>Eukaryota</taxon>
        <taxon>Fungi</taxon>
        <taxon>Dikarya</taxon>
        <taxon>Ascomycota</taxon>
        <taxon>Pezizomycotina</taxon>
        <taxon>Eurotiomycetes</taxon>
        <taxon>Chaetothyriomycetidae</taxon>
        <taxon>Chaetothyriales</taxon>
        <taxon>Herpotrichiellaceae</taxon>
        <taxon>Exophiala</taxon>
    </lineage>
</organism>
<dbReference type="InterPro" id="IPR036291">
    <property type="entry name" value="NAD(P)-bd_dom_sf"/>
</dbReference>
<dbReference type="AlphaFoldDB" id="A0AAV9N5D6"/>
<dbReference type="SUPFAM" id="SSF51735">
    <property type="entry name" value="NAD(P)-binding Rossmann-fold domains"/>
    <property type="match status" value="1"/>
</dbReference>
<dbReference type="Gene3D" id="3.40.50.720">
    <property type="entry name" value="NAD(P)-binding Rossmann-like Domain"/>
    <property type="match status" value="1"/>
</dbReference>
<dbReference type="Gene3D" id="3.90.25.10">
    <property type="entry name" value="UDP-galactose 4-epimerase, domain 1"/>
    <property type="match status" value="1"/>
</dbReference>
<dbReference type="CDD" id="cd05251">
    <property type="entry name" value="NmrA_like_SDR_a"/>
    <property type="match status" value="1"/>
</dbReference>
<dbReference type="Proteomes" id="UP001358417">
    <property type="component" value="Unassembled WGS sequence"/>
</dbReference>
<evidence type="ECO:0000313" key="4">
    <source>
        <dbReference type="EMBL" id="KAK5049992.1"/>
    </source>
</evidence>
<dbReference type="InterPro" id="IPR008030">
    <property type="entry name" value="NmrA-like"/>
</dbReference>
<sequence>MSKILAVFGATGRQGASLIDYVLNDPELSAKYKIRAVTRDVTSEKSKQLEGKVEVVRGDALDRTSLEKALTGAHTVFSMTTPAFGPDALEIEYKAGKTIADVALEKGAEYIIFSTLPSLNKLSGGKYTAVKPFDAKANIEEYIRTLPIKSAFYAPGFFMDNFQSQPFLKPQLESDGTWALVRHISPKTKFPFMDAVKNTGNFVGAILAEPEKYEGKTFCAAQAFYTLEEQAAIMSKTSGKTVINKRISAEEFKNSLPFMGELFTEAFTALEELGYWGPKSEELVAWALQNSRGKLATLEEYFEENPLGLA</sequence>
<accession>A0AAV9N5D6</accession>
<dbReference type="PANTHER" id="PTHR42748:SF11">
    <property type="entry name" value="NMRA-LIKE DOMAIN-CONTAINING PROTEIN"/>
    <property type="match status" value="1"/>
</dbReference>
<dbReference type="Pfam" id="PF05368">
    <property type="entry name" value="NmrA"/>
    <property type="match status" value="1"/>
</dbReference>
<proteinExistence type="inferred from homology"/>
<reference evidence="4 5" key="1">
    <citation type="submission" date="2023-08" db="EMBL/GenBank/DDBJ databases">
        <title>Black Yeasts Isolated from many extreme environments.</title>
        <authorList>
            <person name="Coleine C."/>
            <person name="Stajich J.E."/>
            <person name="Selbmann L."/>
        </authorList>
    </citation>
    <scope>NUCLEOTIDE SEQUENCE [LARGE SCALE GENOMIC DNA]</scope>
    <source>
        <strain evidence="4 5">CCFEE 5792</strain>
    </source>
</reference>
<dbReference type="GeneID" id="89972290"/>
<gene>
    <name evidence="4" type="ORF">LTR84_004111</name>
</gene>
<comment type="caution">
    <text evidence="4">The sequence shown here is derived from an EMBL/GenBank/DDBJ whole genome shotgun (WGS) entry which is preliminary data.</text>
</comment>